<evidence type="ECO:0000256" key="10">
    <source>
        <dbReference type="ARBA" id="ARBA00023004"/>
    </source>
</evidence>
<feature type="transmembrane region" description="Helical" evidence="13">
    <location>
        <begin position="5"/>
        <end position="23"/>
    </location>
</feature>
<dbReference type="PROSITE" id="PS00018">
    <property type="entry name" value="EF_HAND_1"/>
    <property type="match status" value="1"/>
</dbReference>
<protein>
    <submittedName>
        <fullName evidence="15">Ferric reductase-like transmembrane domain-containing protein</fullName>
    </submittedName>
</protein>
<feature type="transmembrane region" description="Helical" evidence="13">
    <location>
        <begin position="35"/>
        <end position="53"/>
    </location>
</feature>
<evidence type="ECO:0000256" key="5">
    <source>
        <dbReference type="ARBA" id="ARBA00022714"/>
    </source>
</evidence>
<sequence>MKKYFGIIIILITFILTYIFWYLEESGNSSISFRGYSQLLASIAMVTLAWINYISTRHSLIDKLFNGLDKSYIYHKYLSILTIILIWAHDLTLKVRNFPGGEGPSEFKGMKGIKPPEGFSKEGGSSFLGFHLSGKELGSLSLYIFTAFVIFFLITYKLEYQKWKVLHALMLIPYVFGTIHYYLDSEYPTFSLSAYSIWMNLINVIGILSALYSIFLYEFTAFKYKYNVISIKEIAKNTIEITGSSSGKYMHYKPGQFAFLKVQGNGKGFPSHPFSMSSYEKAGEVKFAIKVLGDHTDRLKNTLKTGDIIALAGPHGLFNYTLGLKNQIWIAGGIGVTPFRSFWQSDIPENYEIDFFFAYNNEQDAPYVHELKSMRPLDNLHIHLFDSSKTGFLETKDFEEFLSKDKEYDVFFCGPKGMRLKASKDLEKGMFKVKDFHFEYFQFK</sequence>
<keyword evidence="8 13" id="KW-1133">Transmembrane helix</keyword>
<feature type="domain" description="FAD-binding FR-type" evidence="14">
    <location>
        <begin position="221"/>
        <end position="321"/>
    </location>
</feature>
<dbReference type="Pfam" id="PF08022">
    <property type="entry name" value="FAD_binding_8"/>
    <property type="match status" value="1"/>
</dbReference>
<keyword evidence="6" id="KW-0479">Metal-binding</keyword>
<keyword evidence="3" id="KW-0285">Flavoprotein</keyword>
<organism evidence="15 16">
    <name type="scientific">Clostridium paridis</name>
    <dbReference type="NCBI Taxonomy" id="2803863"/>
    <lineage>
        <taxon>Bacteria</taxon>
        <taxon>Bacillati</taxon>
        <taxon>Bacillota</taxon>
        <taxon>Clostridia</taxon>
        <taxon>Eubacteriales</taxon>
        <taxon>Clostridiaceae</taxon>
        <taxon>Clostridium</taxon>
    </lineage>
</organism>
<dbReference type="InterPro" id="IPR017938">
    <property type="entry name" value="Riboflavin_synthase-like_b-brl"/>
</dbReference>
<dbReference type="PROSITE" id="PS51384">
    <property type="entry name" value="FAD_FR"/>
    <property type="match status" value="1"/>
</dbReference>
<keyword evidence="4 13" id="KW-0812">Transmembrane</keyword>
<dbReference type="GO" id="GO:0050660">
    <property type="term" value="F:flavin adenine dinucleotide binding"/>
    <property type="evidence" value="ECO:0007669"/>
    <property type="project" value="TreeGrafter"/>
</dbReference>
<dbReference type="PRINTS" id="PR00409">
    <property type="entry name" value="PHDIOXRDTASE"/>
</dbReference>
<evidence type="ECO:0000256" key="11">
    <source>
        <dbReference type="ARBA" id="ARBA00023014"/>
    </source>
</evidence>
<dbReference type="PANTHER" id="PTHR47354">
    <property type="entry name" value="NADH OXIDOREDUCTASE HCR"/>
    <property type="match status" value="1"/>
</dbReference>
<evidence type="ECO:0000256" key="9">
    <source>
        <dbReference type="ARBA" id="ARBA00023002"/>
    </source>
</evidence>
<evidence type="ECO:0000256" key="6">
    <source>
        <dbReference type="ARBA" id="ARBA00022723"/>
    </source>
</evidence>
<feature type="transmembrane region" description="Helical" evidence="13">
    <location>
        <begin position="73"/>
        <end position="89"/>
    </location>
</feature>
<dbReference type="GO" id="GO:0016491">
    <property type="term" value="F:oxidoreductase activity"/>
    <property type="evidence" value="ECO:0007669"/>
    <property type="project" value="UniProtKB-KW"/>
</dbReference>
<dbReference type="GO" id="GO:0016020">
    <property type="term" value="C:membrane"/>
    <property type="evidence" value="ECO:0007669"/>
    <property type="project" value="UniProtKB-SubCell"/>
</dbReference>
<evidence type="ECO:0000256" key="3">
    <source>
        <dbReference type="ARBA" id="ARBA00022630"/>
    </source>
</evidence>
<dbReference type="PANTHER" id="PTHR47354:SF8">
    <property type="entry name" value="1,2-PHENYLACETYL-COA EPOXIDASE, SUBUNIT E"/>
    <property type="match status" value="1"/>
</dbReference>
<dbReference type="Gene3D" id="2.40.30.10">
    <property type="entry name" value="Translation factors"/>
    <property type="match status" value="1"/>
</dbReference>
<dbReference type="CDD" id="cd06198">
    <property type="entry name" value="FNR_like_3"/>
    <property type="match status" value="1"/>
</dbReference>
<dbReference type="SUPFAM" id="SSF52343">
    <property type="entry name" value="Ferredoxin reductase-like, C-terminal NADP-linked domain"/>
    <property type="match status" value="1"/>
</dbReference>
<evidence type="ECO:0000313" key="15">
    <source>
        <dbReference type="EMBL" id="MBL4933144.1"/>
    </source>
</evidence>
<dbReference type="InterPro" id="IPR018247">
    <property type="entry name" value="EF_Hand_1_Ca_BS"/>
</dbReference>
<dbReference type="GO" id="GO:0046872">
    <property type="term" value="F:metal ion binding"/>
    <property type="evidence" value="ECO:0007669"/>
    <property type="project" value="UniProtKB-KW"/>
</dbReference>
<dbReference type="Gene3D" id="3.40.50.80">
    <property type="entry name" value="Nucleotide-binding domain of ferredoxin-NADP reductase (FNR) module"/>
    <property type="match status" value="1"/>
</dbReference>
<keyword evidence="7" id="KW-0274">FAD</keyword>
<comment type="caution">
    <text evidence="15">The sequence shown here is derived from an EMBL/GenBank/DDBJ whole genome shotgun (WGS) entry which is preliminary data.</text>
</comment>
<dbReference type="InterPro" id="IPR050415">
    <property type="entry name" value="MRET"/>
</dbReference>
<evidence type="ECO:0000313" key="16">
    <source>
        <dbReference type="Proteomes" id="UP000623681"/>
    </source>
</evidence>
<dbReference type="RefSeq" id="WP_202768512.1">
    <property type="nucleotide sequence ID" value="NZ_JAESWA010000023.1"/>
</dbReference>
<dbReference type="GO" id="GO:0051537">
    <property type="term" value="F:2 iron, 2 sulfur cluster binding"/>
    <property type="evidence" value="ECO:0007669"/>
    <property type="project" value="UniProtKB-KW"/>
</dbReference>
<evidence type="ECO:0000256" key="2">
    <source>
        <dbReference type="ARBA" id="ARBA00004141"/>
    </source>
</evidence>
<dbReference type="InterPro" id="IPR013130">
    <property type="entry name" value="Fe3_Rdtase_TM_dom"/>
</dbReference>
<comment type="subcellular location">
    <subcellularLocation>
        <location evidence="2">Membrane</location>
        <topology evidence="2">Multi-pass membrane protein</topology>
    </subcellularLocation>
</comment>
<keyword evidence="11" id="KW-0411">Iron-sulfur</keyword>
<dbReference type="InterPro" id="IPR017927">
    <property type="entry name" value="FAD-bd_FR_type"/>
</dbReference>
<feature type="transmembrane region" description="Helical" evidence="13">
    <location>
        <begin position="165"/>
        <end position="183"/>
    </location>
</feature>
<evidence type="ECO:0000256" key="1">
    <source>
        <dbReference type="ARBA" id="ARBA00001974"/>
    </source>
</evidence>
<dbReference type="InterPro" id="IPR013112">
    <property type="entry name" value="FAD-bd_8"/>
</dbReference>
<keyword evidence="12 13" id="KW-0472">Membrane</keyword>
<dbReference type="EMBL" id="JAESWA010000023">
    <property type="protein sequence ID" value="MBL4933144.1"/>
    <property type="molecule type" value="Genomic_DNA"/>
</dbReference>
<reference evidence="15" key="1">
    <citation type="submission" date="2021-01" db="EMBL/GenBank/DDBJ databases">
        <title>Genome public.</title>
        <authorList>
            <person name="Liu C."/>
            <person name="Sun Q."/>
        </authorList>
    </citation>
    <scope>NUCLEOTIDE SEQUENCE</scope>
    <source>
        <strain evidence="15">YIM B02565</strain>
    </source>
</reference>
<name>A0A937FG23_9CLOT</name>
<dbReference type="SUPFAM" id="SSF63380">
    <property type="entry name" value="Riboflavin synthase domain-like"/>
    <property type="match status" value="1"/>
</dbReference>
<keyword evidence="16" id="KW-1185">Reference proteome</keyword>
<dbReference type="Pfam" id="PF00175">
    <property type="entry name" value="NAD_binding_1"/>
    <property type="match status" value="1"/>
</dbReference>
<dbReference type="InterPro" id="IPR039261">
    <property type="entry name" value="FNR_nucleotide-bd"/>
</dbReference>
<gene>
    <name evidence="15" type="ORF">JK634_15120</name>
</gene>
<proteinExistence type="predicted"/>
<evidence type="ECO:0000256" key="13">
    <source>
        <dbReference type="SAM" id="Phobius"/>
    </source>
</evidence>
<evidence type="ECO:0000256" key="8">
    <source>
        <dbReference type="ARBA" id="ARBA00022989"/>
    </source>
</evidence>
<keyword evidence="5" id="KW-0001">2Fe-2S</keyword>
<feature type="transmembrane region" description="Helical" evidence="13">
    <location>
        <begin position="195"/>
        <end position="217"/>
    </location>
</feature>
<dbReference type="Pfam" id="PF01794">
    <property type="entry name" value="Ferric_reduct"/>
    <property type="match status" value="1"/>
</dbReference>
<dbReference type="Proteomes" id="UP000623681">
    <property type="component" value="Unassembled WGS sequence"/>
</dbReference>
<dbReference type="InterPro" id="IPR001433">
    <property type="entry name" value="OxRdtase_FAD/NAD-bd"/>
</dbReference>
<dbReference type="AlphaFoldDB" id="A0A937FG23"/>
<evidence type="ECO:0000256" key="12">
    <source>
        <dbReference type="ARBA" id="ARBA00023136"/>
    </source>
</evidence>
<evidence type="ECO:0000256" key="7">
    <source>
        <dbReference type="ARBA" id="ARBA00022827"/>
    </source>
</evidence>
<comment type="cofactor">
    <cofactor evidence="1">
        <name>FAD</name>
        <dbReference type="ChEBI" id="CHEBI:57692"/>
    </cofactor>
</comment>
<evidence type="ECO:0000259" key="14">
    <source>
        <dbReference type="PROSITE" id="PS51384"/>
    </source>
</evidence>
<accession>A0A937FG23</accession>
<evidence type="ECO:0000256" key="4">
    <source>
        <dbReference type="ARBA" id="ARBA00022692"/>
    </source>
</evidence>
<feature type="transmembrane region" description="Helical" evidence="13">
    <location>
        <begin position="140"/>
        <end position="158"/>
    </location>
</feature>
<keyword evidence="10" id="KW-0408">Iron</keyword>
<keyword evidence="9" id="KW-0560">Oxidoreductase</keyword>